<dbReference type="AlphaFoldDB" id="A0A178LS00"/>
<dbReference type="Proteomes" id="UP000078396">
    <property type="component" value="Unassembled WGS sequence"/>
</dbReference>
<dbReference type="OrthoDB" id="101632at2"/>
<proteinExistence type="predicted"/>
<comment type="caution">
    <text evidence="1">The sequence shown here is derived from an EMBL/GenBank/DDBJ whole genome shotgun (WGS) entry which is preliminary data.</text>
</comment>
<reference evidence="1 2" key="1">
    <citation type="submission" date="2016-04" db="EMBL/GenBank/DDBJ databases">
        <title>Draft Genome Sequences of Staphylococcus capitis Strain H36, S. capitis Strain H65, S. cohnii Strain H62, S. hominis Strain H69, Mycobacterium iranicum Strain H39, Plantibacter sp. Strain H53, Pseudomonas oryzihabitans Strain H72, and Microbacterium sp. Strain H83, isolated from residential settings.</title>
        <authorList>
            <person name="Lymperopoulou D."/>
            <person name="Adams R.I."/>
            <person name="Lindow S."/>
            <person name="Coil D.A."/>
            <person name="Jospin G."/>
            <person name="Eisen J.A."/>
        </authorList>
    </citation>
    <scope>NUCLEOTIDE SEQUENCE [LARGE SCALE GENOMIC DNA]</scope>
    <source>
        <strain evidence="1 2">H39</strain>
    </source>
</reference>
<sequence length="182" mass="20081">MTVVASAWPVGWGSGRSSWGPRRDSRWDCRAALLDAEAAALAALGPVGLQRKRAVDIPRRTARYWHALARLTAPLDETLAGLHHGEHVRFRRARANAAAVMLQHCADTGQSWWGWTPWEWARLCGASAREFISAQPLPTDPTVRPFVVALAYLLGGFSDFHLLGTFNRLHLACFIFGEPAVS</sequence>
<evidence type="ECO:0000313" key="2">
    <source>
        <dbReference type="Proteomes" id="UP000078396"/>
    </source>
</evidence>
<name>A0A178LS00_MYCIR</name>
<dbReference type="RefSeq" id="WP_064282973.1">
    <property type="nucleotide sequence ID" value="NZ_LWCS01000032.1"/>
</dbReference>
<evidence type="ECO:0000313" key="1">
    <source>
        <dbReference type="EMBL" id="OAN36768.1"/>
    </source>
</evidence>
<protein>
    <submittedName>
        <fullName evidence="1">Uncharacterized protein</fullName>
    </submittedName>
</protein>
<organism evidence="1 2">
    <name type="scientific">Mycolicibacterium iranicum</name>
    <name type="common">Mycobacterium iranicum</name>
    <dbReference type="NCBI Taxonomy" id="912594"/>
    <lineage>
        <taxon>Bacteria</taxon>
        <taxon>Bacillati</taxon>
        <taxon>Actinomycetota</taxon>
        <taxon>Actinomycetes</taxon>
        <taxon>Mycobacteriales</taxon>
        <taxon>Mycobacteriaceae</taxon>
        <taxon>Mycolicibacterium</taxon>
    </lineage>
</organism>
<gene>
    <name evidence="1" type="ORF">A4X20_06120</name>
</gene>
<accession>A0A178LS00</accession>
<dbReference type="EMBL" id="LWCS01000032">
    <property type="protein sequence ID" value="OAN36768.1"/>
    <property type="molecule type" value="Genomic_DNA"/>
</dbReference>